<evidence type="ECO:0000256" key="8">
    <source>
        <dbReference type="ARBA" id="ARBA00023128"/>
    </source>
</evidence>
<dbReference type="Gene3D" id="1.50.40.10">
    <property type="entry name" value="Mitochondrial carrier domain"/>
    <property type="match status" value="1"/>
</dbReference>
<proteinExistence type="inferred from homology"/>
<dbReference type="PANTHER" id="PTHR45788">
    <property type="entry name" value="SUCCINATE/FUMARATE MITOCHONDRIAL TRANSPORTER-RELATED"/>
    <property type="match status" value="1"/>
</dbReference>
<keyword evidence="9 10" id="KW-0472">Membrane</keyword>
<dbReference type="OrthoDB" id="44467at2759"/>
<dbReference type="GO" id="GO:0031966">
    <property type="term" value="C:mitochondrial membrane"/>
    <property type="evidence" value="ECO:0007669"/>
    <property type="project" value="UniProtKB-SubCell"/>
</dbReference>
<gene>
    <name evidence="12" type="ORF">CNYM01_07078</name>
</gene>
<dbReference type="PROSITE" id="PS50920">
    <property type="entry name" value="SOLCAR"/>
    <property type="match status" value="3"/>
</dbReference>
<feature type="repeat" description="Solcar" evidence="10">
    <location>
        <begin position="280"/>
        <end position="367"/>
    </location>
</feature>
<comment type="caution">
    <text evidence="12">The sequence shown here is derived from an EMBL/GenBank/DDBJ whole genome shotgun (WGS) entry which is preliminary data.</text>
</comment>
<evidence type="ECO:0000256" key="9">
    <source>
        <dbReference type="ARBA" id="ARBA00023136"/>
    </source>
</evidence>
<comment type="similarity">
    <text evidence="2 11">Belongs to the mitochondrial carrier (TC 2.A.29) family.</text>
</comment>
<evidence type="ECO:0000256" key="1">
    <source>
        <dbReference type="ARBA" id="ARBA00004225"/>
    </source>
</evidence>
<feature type="repeat" description="Solcar" evidence="10">
    <location>
        <begin position="176"/>
        <end position="270"/>
    </location>
</feature>
<dbReference type="InterPro" id="IPR018108">
    <property type="entry name" value="MCP_transmembrane"/>
</dbReference>
<evidence type="ECO:0000256" key="10">
    <source>
        <dbReference type="PROSITE-ProRule" id="PRU00282"/>
    </source>
</evidence>
<evidence type="ECO:0000256" key="6">
    <source>
        <dbReference type="ARBA" id="ARBA00022792"/>
    </source>
</evidence>
<evidence type="ECO:0000313" key="12">
    <source>
        <dbReference type="EMBL" id="KXH44940.1"/>
    </source>
</evidence>
<evidence type="ECO:0000256" key="11">
    <source>
        <dbReference type="RuleBase" id="RU000488"/>
    </source>
</evidence>
<comment type="subcellular location">
    <subcellularLocation>
        <location evidence="1">Mitochondrion membrane</location>
        <topology evidence="1">Multi-pass membrane protein</topology>
    </subcellularLocation>
</comment>
<keyword evidence="6" id="KW-0999">Mitochondrion inner membrane</keyword>
<organism evidence="12 13">
    <name type="scientific">Colletotrichum nymphaeae SA-01</name>
    <dbReference type="NCBI Taxonomy" id="1460502"/>
    <lineage>
        <taxon>Eukaryota</taxon>
        <taxon>Fungi</taxon>
        <taxon>Dikarya</taxon>
        <taxon>Ascomycota</taxon>
        <taxon>Pezizomycotina</taxon>
        <taxon>Sordariomycetes</taxon>
        <taxon>Hypocreomycetidae</taxon>
        <taxon>Glomerellales</taxon>
        <taxon>Glomerellaceae</taxon>
        <taxon>Colletotrichum</taxon>
        <taxon>Colletotrichum acutatum species complex</taxon>
    </lineage>
</organism>
<keyword evidence="7" id="KW-1133">Transmembrane helix</keyword>
<dbReference type="SUPFAM" id="SSF103506">
    <property type="entry name" value="Mitochondrial carrier"/>
    <property type="match status" value="1"/>
</dbReference>
<feature type="repeat" description="Solcar" evidence="10">
    <location>
        <begin position="59"/>
        <end position="154"/>
    </location>
</feature>
<dbReference type="AlphaFoldDB" id="A0A135T9X6"/>
<evidence type="ECO:0000256" key="5">
    <source>
        <dbReference type="ARBA" id="ARBA00022737"/>
    </source>
</evidence>
<protein>
    <submittedName>
        <fullName evidence="12">Mitochondrial carrier protein</fullName>
    </submittedName>
</protein>
<evidence type="ECO:0000256" key="3">
    <source>
        <dbReference type="ARBA" id="ARBA00022448"/>
    </source>
</evidence>
<evidence type="ECO:0000256" key="4">
    <source>
        <dbReference type="ARBA" id="ARBA00022692"/>
    </source>
</evidence>
<evidence type="ECO:0000256" key="2">
    <source>
        <dbReference type="ARBA" id="ARBA00006375"/>
    </source>
</evidence>
<dbReference type="GO" id="GO:0006843">
    <property type="term" value="P:mitochondrial citrate transmembrane transport"/>
    <property type="evidence" value="ECO:0007669"/>
    <property type="project" value="TreeGrafter"/>
</dbReference>
<dbReference type="InterPro" id="IPR049563">
    <property type="entry name" value="TXTP-like"/>
</dbReference>
<accession>A0A135T9X6</accession>
<dbReference type="InterPro" id="IPR023395">
    <property type="entry name" value="MCP_dom_sf"/>
</dbReference>
<keyword evidence="13" id="KW-1185">Reference proteome</keyword>
<evidence type="ECO:0000256" key="7">
    <source>
        <dbReference type="ARBA" id="ARBA00022989"/>
    </source>
</evidence>
<reference evidence="12 13" key="1">
    <citation type="submission" date="2014-02" db="EMBL/GenBank/DDBJ databases">
        <title>The genome sequence of Colletotrichum nymphaeae SA-01.</title>
        <authorList>
            <person name="Baroncelli R."/>
            <person name="Thon M.R."/>
        </authorList>
    </citation>
    <scope>NUCLEOTIDE SEQUENCE [LARGE SCALE GENOMIC DNA]</scope>
    <source>
        <strain evidence="12 13">SA-01</strain>
    </source>
</reference>
<sequence length="383" mass="41213">MGEKRKRVRSVVIARYIMTAFRARRDNGVTSDDEHETPNANEIADIHRDQIIAHTMEQSGVLTKIVAGGVAGVSETLVTYPAEYVKTRRQLYFKSTTNATTSKPNPPPSSLAIIRDTIRTTGVRGIYSGVQALAASNAAKSGIRFLAFETTRSKLDALSGSESPASGLAKKPRAAWINVFSGLSAGVAESIAVVTPGEAVKTKMIHAAATSSSSSSAGSRFANRGLVSAVRTLLREEGIRGLWSGLTPVLCKQGTNSAVRFTTFAMLQERVAARWPQLEGGVGSTLVLGGVSGVFTVYASMPFDNIKTRMQSVQSAEARYTGMVDCAARILKRDGVFAFWRGTSPRLVRLTLSSGITFTVYDQVVRLMKSVQADRKASDLQRL</sequence>
<keyword evidence="4 10" id="KW-0812">Transmembrane</keyword>
<dbReference type="Proteomes" id="UP000070054">
    <property type="component" value="Unassembled WGS sequence"/>
</dbReference>
<dbReference type="PANTHER" id="PTHR45788:SF4">
    <property type="entry name" value="TRICARBOXYLATE TRANSPORT PROTEIN, MITOCHONDRIAL"/>
    <property type="match status" value="1"/>
</dbReference>
<dbReference type="GO" id="GO:0071913">
    <property type="term" value="F:citrate secondary active transmembrane transporter activity"/>
    <property type="evidence" value="ECO:0007669"/>
    <property type="project" value="TreeGrafter"/>
</dbReference>
<keyword evidence="3 11" id="KW-0813">Transport</keyword>
<keyword evidence="8" id="KW-0496">Mitochondrion</keyword>
<keyword evidence="5" id="KW-0677">Repeat</keyword>
<name>A0A135T9X6_9PEZI</name>
<dbReference type="EMBL" id="JEMN01001188">
    <property type="protein sequence ID" value="KXH44940.1"/>
    <property type="molecule type" value="Genomic_DNA"/>
</dbReference>
<dbReference type="Pfam" id="PF00153">
    <property type="entry name" value="Mito_carr"/>
    <property type="match status" value="3"/>
</dbReference>
<evidence type="ECO:0000313" key="13">
    <source>
        <dbReference type="Proteomes" id="UP000070054"/>
    </source>
</evidence>